<dbReference type="EMBL" id="JBHRSK010000017">
    <property type="protein sequence ID" value="MFC2970231.1"/>
    <property type="molecule type" value="Genomic_DNA"/>
</dbReference>
<dbReference type="RefSeq" id="WP_377835008.1">
    <property type="nucleotide sequence ID" value="NZ_JBHRSK010000017.1"/>
</dbReference>
<feature type="chain" id="PRO_5046398217" evidence="1">
    <location>
        <begin position="26"/>
        <end position="256"/>
    </location>
</feature>
<evidence type="ECO:0000256" key="1">
    <source>
        <dbReference type="SAM" id="SignalP"/>
    </source>
</evidence>
<name>A0ABV7ALC9_9RHOB</name>
<organism evidence="3 4">
    <name type="scientific">Acidimangrovimonas pyrenivorans</name>
    <dbReference type="NCBI Taxonomy" id="2030798"/>
    <lineage>
        <taxon>Bacteria</taxon>
        <taxon>Pseudomonadati</taxon>
        <taxon>Pseudomonadota</taxon>
        <taxon>Alphaproteobacteria</taxon>
        <taxon>Rhodobacterales</taxon>
        <taxon>Paracoccaceae</taxon>
        <taxon>Acidimangrovimonas</taxon>
    </lineage>
</organism>
<gene>
    <name evidence="3" type="ORF">ACFOES_19200</name>
</gene>
<feature type="signal peptide" evidence="1">
    <location>
        <begin position="1"/>
        <end position="25"/>
    </location>
</feature>
<dbReference type="Pfam" id="PF17131">
    <property type="entry name" value="LolA_like"/>
    <property type="match status" value="1"/>
</dbReference>
<protein>
    <submittedName>
        <fullName evidence="3">Outer membrane lipoprotein-sorting protein</fullName>
    </submittedName>
</protein>
<comment type="caution">
    <text evidence="3">The sequence shown here is derived from an EMBL/GenBank/DDBJ whole genome shotgun (WGS) entry which is preliminary data.</text>
</comment>
<dbReference type="Proteomes" id="UP001595443">
    <property type="component" value="Unassembled WGS sequence"/>
</dbReference>
<evidence type="ECO:0000313" key="3">
    <source>
        <dbReference type="EMBL" id="MFC2970231.1"/>
    </source>
</evidence>
<dbReference type="CDD" id="cd16329">
    <property type="entry name" value="LolA_like"/>
    <property type="match status" value="1"/>
</dbReference>
<dbReference type="Gene3D" id="2.50.20.10">
    <property type="entry name" value="Lipoprotein localisation LolA/LolB/LppX"/>
    <property type="match status" value="1"/>
</dbReference>
<proteinExistence type="predicted"/>
<keyword evidence="4" id="KW-1185">Reference proteome</keyword>
<keyword evidence="3" id="KW-0449">Lipoprotein</keyword>
<accession>A0ABV7ALC9</accession>
<evidence type="ECO:0000313" key="4">
    <source>
        <dbReference type="Proteomes" id="UP001595443"/>
    </source>
</evidence>
<reference evidence="4" key="1">
    <citation type="journal article" date="2019" name="Int. J. Syst. Evol. Microbiol.">
        <title>The Global Catalogue of Microorganisms (GCM) 10K type strain sequencing project: providing services to taxonomists for standard genome sequencing and annotation.</title>
        <authorList>
            <consortium name="The Broad Institute Genomics Platform"/>
            <consortium name="The Broad Institute Genome Sequencing Center for Infectious Disease"/>
            <person name="Wu L."/>
            <person name="Ma J."/>
        </authorList>
    </citation>
    <scope>NUCLEOTIDE SEQUENCE [LARGE SCALE GENOMIC DNA]</scope>
    <source>
        <strain evidence="4">KCTC 62192</strain>
    </source>
</reference>
<sequence>MKQLIAKGAAAVVLGAATLAFSAGAGLAADATALLRAAFDNWRANSSESTVTMTIHRPGWERHLTMKGWTQGHDKALVRFTAPAKDAGNATLKLGKTTLIFNPKLNQVIKLPASMLAQSWMGSDFSYNDLSKAEDILTEYTHKIVGSGHAGGHTVYTVEALPKPGAPVVWGKQQAKVRDDGVLLQETFFDQDMKVVRQMTTDKVGRIGGRDYPVVVTMRPANKKGQWTQLVTTQARFNIPIPAYVFTRSNLQNPRD</sequence>
<evidence type="ECO:0000259" key="2">
    <source>
        <dbReference type="Pfam" id="PF17131"/>
    </source>
</evidence>
<keyword evidence="1" id="KW-0732">Signal</keyword>
<feature type="domain" description="Uncharacterized protein TP-0789" evidence="2">
    <location>
        <begin position="72"/>
        <end position="252"/>
    </location>
</feature>
<dbReference type="InterPro" id="IPR033399">
    <property type="entry name" value="TP_0789-like"/>
</dbReference>